<reference evidence="5" key="1">
    <citation type="journal article" date="2020" name="mSystems">
        <title>Genome- and Community-Level Interaction Insights into Carbon Utilization and Element Cycling Functions of Hydrothermarchaeota in Hydrothermal Sediment.</title>
        <authorList>
            <person name="Zhou Z."/>
            <person name="Liu Y."/>
            <person name="Xu W."/>
            <person name="Pan J."/>
            <person name="Luo Z.H."/>
            <person name="Li M."/>
        </authorList>
    </citation>
    <scope>NUCLEOTIDE SEQUENCE [LARGE SCALE GENOMIC DNA]</scope>
    <source>
        <strain evidence="5">SpSt-6</strain>
    </source>
</reference>
<feature type="binding site" evidence="2">
    <location>
        <position position="73"/>
    </location>
    <ligand>
        <name>Mg(2+)</name>
        <dbReference type="ChEBI" id="CHEBI:18420"/>
        <label>3</label>
    </ligand>
</feature>
<feature type="binding site" evidence="2">
    <location>
        <position position="209"/>
    </location>
    <ligand>
        <name>Mg(2+)</name>
        <dbReference type="ChEBI" id="CHEBI:18420"/>
        <label>3</label>
    </ligand>
</feature>
<feature type="binding site" evidence="2">
    <location>
        <position position="51"/>
    </location>
    <ligand>
        <name>substrate</name>
    </ligand>
</feature>
<comment type="miscellaneous">
    <text evidence="2">Reaction mechanism of ThiL seems to utilize a direct, inline transfer of the gamma-phosphate of ATP to TMP rather than a phosphorylated enzyme intermediate.</text>
</comment>
<organism evidence="5">
    <name type="scientific">Thermodesulfobacterium geofontis</name>
    <dbReference type="NCBI Taxonomy" id="1295609"/>
    <lineage>
        <taxon>Bacteria</taxon>
        <taxon>Pseudomonadati</taxon>
        <taxon>Thermodesulfobacteriota</taxon>
        <taxon>Thermodesulfobacteria</taxon>
        <taxon>Thermodesulfobacteriales</taxon>
        <taxon>Thermodesulfobacteriaceae</taxon>
        <taxon>Thermodesulfobacterium</taxon>
    </lineage>
</organism>
<evidence type="ECO:0000256" key="1">
    <source>
        <dbReference type="ARBA" id="ARBA00022977"/>
    </source>
</evidence>
<feature type="binding site" evidence="2">
    <location>
        <position position="121"/>
    </location>
    <ligand>
        <name>Mg(2+)</name>
        <dbReference type="ChEBI" id="CHEBI:18420"/>
        <label>1</label>
    </ligand>
</feature>
<gene>
    <name evidence="2 5" type="primary">thiL</name>
    <name evidence="5" type="ORF">ENT66_01050</name>
</gene>
<feature type="domain" description="PurM-like C-terminal" evidence="4">
    <location>
        <begin position="149"/>
        <end position="293"/>
    </location>
</feature>
<feature type="binding site" evidence="2">
    <location>
        <position position="73"/>
    </location>
    <ligand>
        <name>Mg(2+)</name>
        <dbReference type="ChEBI" id="CHEBI:18420"/>
        <label>2</label>
    </ligand>
</feature>
<feature type="binding site" evidence="2">
    <location>
        <position position="44"/>
    </location>
    <ligand>
        <name>Mg(2+)</name>
        <dbReference type="ChEBI" id="CHEBI:18420"/>
        <label>2</label>
    </ligand>
</feature>
<accession>A0A7C4JQ17</accession>
<feature type="binding site" evidence="2">
    <location>
        <position position="42"/>
    </location>
    <ligand>
        <name>Mg(2+)</name>
        <dbReference type="ChEBI" id="CHEBI:18420"/>
        <label>4</label>
    </ligand>
</feature>
<comment type="catalytic activity">
    <reaction evidence="2">
        <text>thiamine phosphate + ATP = thiamine diphosphate + ADP</text>
        <dbReference type="Rhea" id="RHEA:15913"/>
        <dbReference type="ChEBI" id="CHEBI:30616"/>
        <dbReference type="ChEBI" id="CHEBI:37575"/>
        <dbReference type="ChEBI" id="CHEBI:58937"/>
        <dbReference type="ChEBI" id="CHEBI:456216"/>
        <dbReference type="EC" id="2.7.4.16"/>
    </reaction>
</comment>
<dbReference type="GO" id="GO:0005524">
    <property type="term" value="F:ATP binding"/>
    <property type="evidence" value="ECO:0007669"/>
    <property type="project" value="UniProtKB-UniRule"/>
</dbReference>
<comment type="similarity">
    <text evidence="2">Belongs to the thiamine-monophosphate kinase family.</text>
</comment>
<keyword evidence="1 2" id="KW-0784">Thiamine biosynthesis</keyword>
<evidence type="ECO:0000259" key="4">
    <source>
        <dbReference type="Pfam" id="PF02769"/>
    </source>
</evidence>
<dbReference type="InterPro" id="IPR036676">
    <property type="entry name" value="PurM-like_C_sf"/>
</dbReference>
<evidence type="ECO:0000259" key="3">
    <source>
        <dbReference type="Pfam" id="PF00586"/>
    </source>
</evidence>
<name>A0A7C4JQ17_9BACT</name>
<feature type="binding site" evidence="2">
    <location>
        <begin position="120"/>
        <end position="121"/>
    </location>
    <ligand>
        <name>ATP</name>
        <dbReference type="ChEBI" id="CHEBI:30616"/>
    </ligand>
</feature>
<feature type="binding site" evidence="2">
    <location>
        <position position="211"/>
    </location>
    <ligand>
        <name>ATP</name>
        <dbReference type="ChEBI" id="CHEBI:30616"/>
    </ligand>
</feature>
<feature type="binding site" evidence="2">
    <location>
        <position position="307"/>
    </location>
    <ligand>
        <name>substrate</name>
    </ligand>
</feature>
<comment type="caution">
    <text evidence="5">The sequence shown here is derived from an EMBL/GenBank/DDBJ whole genome shotgun (WGS) entry which is preliminary data.</text>
</comment>
<keyword evidence="2" id="KW-0067">ATP-binding</keyword>
<feature type="binding site" evidence="2">
    <location>
        <position position="27"/>
    </location>
    <ligand>
        <name>Mg(2+)</name>
        <dbReference type="ChEBI" id="CHEBI:18420"/>
        <label>3</label>
    </ligand>
</feature>
<dbReference type="EC" id="2.7.4.16" evidence="2"/>
<dbReference type="AlphaFoldDB" id="A0A7C4JQ17"/>
<dbReference type="InterPro" id="IPR006283">
    <property type="entry name" value="ThiL-like"/>
</dbReference>
<feature type="binding site" evidence="2">
    <location>
        <position position="212"/>
    </location>
    <ligand>
        <name>Mg(2+)</name>
        <dbReference type="ChEBI" id="CHEBI:18420"/>
        <label>5</label>
    </ligand>
</feature>
<feature type="domain" description="PurM-like N-terminal" evidence="3">
    <location>
        <begin position="26"/>
        <end position="137"/>
    </location>
</feature>
<dbReference type="Pfam" id="PF00586">
    <property type="entry name" value="AIRS"/>
    <property type="match status" value="1"/>
</dbReference>
<feature type="binding site" evidence="2">
    <location>
        <position position="44"/>
    </location>
    <ligand>
        <name>Mg(2+)</name>
        <dbReference type="ChEBI" id="CHEBI:18420"/>
        <label>1</label>
    </ligand>
</feature>
<evidence type="ECO:0000256" key="2">
    <source>
        <dbReference type="HAMAP-Rule" id="MF_02128"/>
    </source>
</evidence>
<feature type="binding site" evidence="2">
    <location>
        <position position="43"/>
    </location>
    <ligand>
        <name>Mg(2+)</name>
        <dbReference type="ChEBI" id="CHEBI:18420"/>
        <label>1</label>
    </ligand>
</feature>
<protein>
    <recommendedName>
        <fullName evidence="2">Thiamine-monophosphate kinase</fullName>
        <shortName evidence="2">TMP kinase</shortName>
        <shortName evidence="2">Thiamine-phosphate kinase</shortName>
        <ecNumber evidence="2">2.7.4.16</ecNumber>
    </recommendedName>
</protein>
<feature type="binding site" evidence="2">
    <location>
        <position position="27"/>
    </location>
    <ligand>
        <name>Mg(2+)</name>
        <dbReference type="ChEBI" id="CHEBI:18420"/>
        <label>4</label>
    </ligand>
</feature>
<dbReference type="SUPFAM" id="SSF55326">
    <property type="entry name" value="PurM N-terminal domain-like"/>
    <property type="match status" value="1"/>
</dbReference>
<dbReference type="Pfam" id="PF02769">
    <property type="entry name" value="AIRS_C"/>
    <property type="match status" value="1"/>
</dbReference>
<keyword evidence="2" id="KW-0460">Magnesium</keyword>
<feature type="binding site" evidence="2">
    <location>
        <position position="252"/>
    </location>
    <ligand>
        <name>substrate</name>
    </ligand>
</feature>
<dbReference type="GO" id="GO:0000287">
    <property type="term" value="F:magnesium ion binding"/>
    <property type="evidence" value="ECO:0007669"/>
    <property type="project" value="UniProtKB-UniRule"/>
</dbReference>
<keyword evidence="2" id="KW-0479">Metal-binding</keyword>
<dbReference type="GO" id="GO:0009229">
    <property type="term" value="P:thiamine diphosphate biosynthetic process"/>
    <property type="evidence" value="ECO:0007669"/>
    <property type="project" value="UniProtKB-UniRule"/>
</dbReference>
<dbReference type="EMBL" id="DSZN01000015">
    <property type="protein sequence ID" value="HGQ85011.1"/>
    <property type="molecule type" value="Genomic_DNA"/>
</dbReference>
<dbReference type="GO" id="GO:0009228">
    <property type="term" value="P:thiamine biosynthetic process"/>
    <property type="evidence" value="ECO:0007669"/>
    <property type="project" value="UniProtKB-KW"/>
</dbReference>
<feature type="binding site" evidence="2">
    <location>
        <position position="144"/>
    </location>
    <ligand>
        <name>ATP</name>
        <dbReference type="ChEBI" id="CHEBI:30616"/>
    </ligand>
</feature>
<dbReference type="PANTHER" id="PTHR30270">
    <property type="entry name" value="THIAMINE-MONOPHOSPHATE KINASE"/>
    <property type="match status" value="1"/>
</dbReference>
<comment type="pathway">
    <text evidence="2">Cofactor biosynthesis; thiamine diphosphate biosynthesis; thiamine diphosphate from thiamine phosphate: step 1/1.</text>
</comment>
<dbReference type="Gene3D" id="3.30.1330.10">
    <property type="entry name" value="PurM-like, N-terminal domain"/>
    <property type="match status" value="1"/>
</dbReference>
<dbReference type="GO" id="GO:0009030">
    <property type="term" value="F:thiamine-phosphate kinase activity"/>
    <property type="evidence" value="ECO:0007669"/>
    <property type="project" value="UniProtKB-UniRule"/>
</dbReference>
<comment type="function">
    <text evidence="2">Catalyzes the ATP-dependent phosphorylation of thiamine-monophosphate (TMP) to form thiamine-pyrophosphate (TPP), the active form of vitamin B1.</text>
</comment>
<dbReference type="PIRSF" id="PIRSF005303">
    <property type="entry name" value="Thiam_monoph_kin"/>
    <property type="match status" value="1"/>
</dbReference>
<sequence>MTEKEWLKYLKKYIIENSYVIKSKNEDCAVIKLSKNKYLLFTTDALVEKIHFHFSYTSFFDLGVKLATSNLSDIAAMGGEPKWALLTLGSPKPIDKSWINPFMEALTSTLKKFETHLVGGDTVKSPFFFVNLALIGETKNPIFRKGAQPEDYIFVSRPLGESSAFLRLIQKKSLKDIPESVRQAHLRPEPEILLGKELSKQKLATSMIDISDGLLIDLWRICEESKVGAELWEDKIPIGNFATLEEALSGGEDYALLFTVEEKNLKKLENLAKKFNRNFFKIGRIIKERNFYLIKGTKKLKIKPKGFDHFKN</sequence>
<keyword evidence="2 5" id="KW-0808">Transferase</keyword>
<dbReference type="NCBIfam" id="TIGR01379">
    <property type="entry name" value="thiL"/>
    <property type="match status" value="1"/>
</dbReference>
<dbReference type="Gene3D" id="3.90.650.10">
    <property type="entry name" value="PurM-like C-terminal domain"/>
    <property type="match status" value="1"/>
</dbReference>
<dbReference type="SUPFAM" id="SSF56042">
    <property type="entry name" value="PurM C-terminal domain-like"/>
    <property type="match status" value="1"/>
</dbReference>
<keyword evidence="2" id="KW-0547">Nucleotide-binding</keyword>
<dbReference type="CDD" id="cd02194">
    <property type="entry name" value="ThiL"/>
    <property type="match status" value="1"/>
</dbReference>
<proteinExistence type="inferred from homology"/>
<evidence type="ECO:0000313" key="5">
    <source>
        <dbReference type="EMBL" id="HGQ85011.1"/>
    </source>
</evidence>
<dbReference type="HAMAP" id="MF_02128">
    <property type="entry name" value="TMP_kinase"/>
    <property type="match status" value="1"/>
</dbReference>
<dbReference type="InterPro" id="IPR016188">
    <property type="entry name" value="PurM-like_N"/>
</dbReference>
<dbReference type="InterPro" id="IPR036921">
    <property type="entry name" value="PurM-like_N_sf"/>
</dbReference>
<dbReference type="PANTHER" id="PTHR30270:SF0">
    <property type="entry name" value="THIAMINE-MONOPHOSPHATE KINASE"/>
    <property type="match status" value="1"/>
</dbReference>
<feature type="binding site" evidence="2">
    <location>
        <position position="73"/>
    </location>
    <ligand>
        <name>Mg(2+)</name>
        <dbReference type="ChEBI" id="CHEBI:18420"/>
        <label>4</label>
    </ligand>
</feature>
<comment type="caution">
    <text evidence="2">Lacks conserved residue(s) required for the propagation of feature annotation.</text>
</comment>
<keyword evidence="2 5" id="KW-0418">Kinase</keyword>
<dbReference type="InterPro" id="IPR010918">
    <property type="entry name" value="PurM-like_C_dom"/>
</dbReference>
<dbReference type="UniPathway" id="UPA00060">
    <property type="reaction ID" value="UER00142"/>
</dbReference>